<evidence type="ECO:0000313" key="4">
    <source>
        <dbReference type="Proteomes" id="UP001302812"/>
    </source>
</evidence>
<comment type="caution">
    <text evidence="3">The sequence shown here is derived from an EMBL/GenBank/DDBJ whole genome shotgun (WGS) entry which is preliminary data.</text>
</comment>
<evidence type="ECO:0000313" key="3">
    <source>
        <dbReference type="EMBL" id="KAK4110754.1"/>
    </source>
</evidence>
<dbReference type="EMBL" id="MU853349">
    <property type="protein sequence ID" value="KAK4110754.1"/>
    <property type="molecule type" value="Genomic_DNA"/>
</dbReference>
<feature type="chain" id="PRO_5042903801" evidence="2">
    <location>
        <begin position="36"/>
        <end position="638"/>
    </location>
</feature>
<evidence type="ECO:0000256" key="2">
    <source>
        <dbReference type="SAM" id="SignalP"/>
    </source>
</evidence>
<keyword evidence="2" id="KW-0732">Signal</keyword>
<dbReference type="InterPro" id="IPR024338">
    <property type="entry name" value="MID1/Yam8"/>
</dbReference>
<protein>
    <submittedName>
        <fullName evidence="3">Stretch-activated Ca-permeable channel</fullName>
    </submittedName>
</protein>
<dbReference type="GO" id="GO:0005262">
    <property type="term" value="F:calcium channel activity"/>
    <property type="evidence" value="ECO:0007669"/>
    <property type="project" value="InterPro"/>
</dbReference>
<gene>
    <name evidence="3" type="ORF">N656DRAFT_201727</name>
</gene>
<dbReference type="Pfam" id="PF12929">
    <property type="entry name" value="Mid1"/>
    <property type="match status" value="1"/>
</dbReference>
<feature type="region of interest" description="Disordered" evidence="1">
    <location>
        <begin position="118"/>
        <end position="155"/>
    </location>
</feature>
<dbReference type="InterPro" id="IPR036790">
    <property type="entry name" value="Frizzled_dom_sf"/>
</dbReference>
<dbReference type="Gene3D" id="1.10.2000.10">
    <property type="entry name" value="Frizzled cysteine-rich domain"/>
    <property type="match status" value="1"/>
</dbReference>
<dbReference type="PANTHER" id="PTHR39142">
    <property type="entry name" value="MID1P"/>
    <property type="match status" value="1"/>
</dbReference>
<dbReference type="PANTHER" id="PTHR39142:SF1">
    <property type="entry name" value="AEL197CP"/>
    <property type="match status" value="1"/>
</dbReference>
<proteinExistence type="predicted"/>
<dbReference type="RefSeq" id="XP_064668324.1">
    <property type="nucleotide sequence ID" value="XM_064808868.1"/>
</dbReference>
<evidence type="ECO:0000256" key="1">
    <source>
        <dbReference type="SAM" id="MobiDB-lite"/>
    </source>
</evidence>
<feature type="signal peptide" evidence="2">
    <location>
        <begin position="1"/>
        <end position="35"/>
    </location>
</feature>
<keyword evidence="4" id="KW-1185">Reference proteome</keyword>
<dbReference type="GO" id="GO:0098703">
    <property type="term" value="P:calcium ion import across plasma membrane"/>
    <property type="evidence" value="ECO:0007669"/>
    <property type="project" value="InterPro"/>
</dbReference>
<organism evidence="3 4">
    <name type="scientific">Canariomyces notabilis</name>
    <dbReference type="NCBI Taxonomy" id="2074819"/>
    <lineage>
        <taxon>Eukaryota</taxon>
        <taxon>Fungi</taxon>
        <taxon>Dikarya</taxon>
        <taxon>Ascomycota</taxon>
        <taxon>Pezizomycotina</taxon>
        <taxon>Sordariomycetes</taxon>
        <taxon>Sordariomycetidae</taxon>
        <taxon>Sordariales</taxon>
        <taxon>Chaetomiaceae</taxon>
        <taxon>Canariomyces</taxon>
    </lineage>
</organism>
<name>A0AAN6QID0_9PEZI</name>
<feature type="compositionally biased region" description="Basic and acidic residues" evidence="1">
    <location>
        <begin position="118"/>
        <end position="148"/>
    </location>
</feature>
<reference evidence="3" key="1">
    <citation type="journal article" date="2023" name="Mol. Phylogenet. Evol.">
        <title>Genome-scale phylogeny and comparative genomics of the fungal order Sordariales.</title>
        <authorList>
            <person name="Hensen N."/>
            <person name="Bonometti L."/>
            <person name="Westerberg I."/>
            <person name="Brannstrom I.O."/>
            <person name="Guillou S."/>
            <person name="Cros-Aarteil S."/>
            <person name="Calhoun S."/>
            <person name="Haridas S."/>
            <person name="Kuo A."/>
            <person name="Mondo S."/>
            <person name="Pangilinan J."/>
            <person name="Riley R."/>
            <person name="LaButti K."/>
            <person name="Andreopoulos B."/>
            <person name="Lipzen A."/>
            <person name="Chen C."/>
            <person name="Yan M."/>
            <person name="Daum C."/>
            <person name="Ng V."/>
            <person name="Clum A."/>
            <person name="Steindorff A."/>
            <person name="Ohm R.A."/>
            <person name="Martin F."/>
            <person name="Silar P."/>
            <person name="Natvig D.O."/>
            <person name="Lalanne C."/>
            <person name="Gautier V."/>
            <person name="Ament-Velasquez S.L."/>
            <person name="Kruys A."/>
            <person name="Hutchinson M.I."/>
            <person name="Powell A.J."/>
            <person name="Barry K."/>
            <person name="Miller A.N."/>
            <person name="Grigoriev I.V."/>
            <person name="Debuchy R."/>
            <person name="Gladieux P."/>
            <person name="Hiltunen Thoren M."/>
            <person name="Johannesson H."/>
        </authorList>
    </citation>
    <scope>NUCLEOTIDE SEQUENCE</scope>
    <source>
        <strain evidence="3">CBS 508.74</strain>
    </source>
</reference>
<dbReference type="GeneID" id="89932991"/>
<reference evidence="3" key="2">
    <citation type="submission" date="2023-05" db="EMBL/GenBank/DDBJ databases">
        <authorList>
            <consortium name="Lawrence Berkeley National Laboratory"/>
            <person name="Steindorff A."/>
            <person name="Hensen N."/>
            <person name="Bonometti L."/>
            <person name="Westerberg I."/>
            <person name="Brannstrom I.O."/>
            <person name="Guillou S."/>
            <person name="Cros-Aarteil S."/>
            <person name="Calhoun S."/>
            <person name="Haridas S."/>
            <person name="Kuo A."/>
            <person name="Mondo S."/>
            <person name="Pangilinan J."/>
            <person name="Riley R."/>
            <person name="Labutti K."/>
            <person name="Andreopoulos B."/>
            <person name="Lipzen A."/>
            <person name="Chen C."/>
            <person name="Yanf M."/>
            <person name="Daum C."/>
            <person name="Ng V."/>
            <person name="Clum A."/>
            <person name="Ohm R."/>
            <person name="Martin F."/>
            <person name="Silar P."/>
            <person name="Natvig D."/>
            <person name="Lalanne C."/>
            <person name="Gautier V."/>
            <person name="Ament-Velasquez S.L."/>
            <person name="Kruys A."/>
            <person name="Hutchinson M.I."/>
            <person name="Powell A.J."/>
            <person name="Barry K."/>
            <person name="Miller A.N."/>
            <person name="Grigoriev I.V."/>
            <person name="Debuchy R."/>
            <person name="Gladieux P."/>
            <person name="Thoren M.H."/>
            <person name="Johannesson H."/>
        </authorList>
    </citation>
    <scope>NUCLEOTIDE SEQUENCE</scope>
    <source>
        <strain evidence="3">CBS 508.74</strain>
    </source>
</reference>
<dbReference type="Proteomes" id="UP001302812">
    <property type="component" value="Unassembled WGS sequence"/>
</dbReference>
<dbReference type="AlphaFoldDB" id="A0AAN6QID0"/>
<accession>A0AAN6QID0</accession>
<sequence>MQLSPLQSRLAASLVASCLLLLLYLVLFPPHFALAAELNQAFAVNFDDRDFSPNPATRGLLDPTYEPDFLPFDRSIIGRAPDGFTSLTNNEAMSMNVDEGTTQRFVFAVPGLSERKAERGRLDLRDEHNAPEKRDVSASAGDGEHEIARGQQSASVVRRQSSQTVYISANTCEQPQPIDPSKTTLEPPQLTMFVSTTAENQAPGPLADPNSQELVVFKEGAAMYSVTTTDSEVYIGIHAANVSEVFSGIYNFRVAASIDSFYYSYNEQDDADLIFVDSDSQGALLITHDLTDKADPQLEESIRTTPPYVLFAHNENDRTINGLKYSYCGLENYAQIAARRNGQETNLVRTSITTRGPEKLPKQQFFFSGLNSSTNYTGILARDGSQLSKRQSTTGSGGEVFRSMRFWTKSSKCHGNCALITDLDFCDQVAYSVPSNPNFGNSTQLAQFYDRFASSMYENFNKSLAQIPCEAPPEQRYSLVRDCTNCSAAYKDWLCSVTIPRCEDFDNDAPYLQPRAIGQPFPDGTALDADRLKGMENVRRFNSSRNPLIDEVIKPGPYKELLPCEDVCYKLVQSCPAALGFSCPQPGGIGFEGNYGRHEGGELTCNFPGSAHFKSAGERAVVHWRWLLGIVLVGLLVV</sequence>